<evidence type="ECO:0000313" key="3">
    <source>
        <dbReference type="Proteomes" id="UP000683000"/>
    </source>
</evidence>
<evidence type="ECO:0000256" key="1">
    <source>
        <dbReference type="SAM" id="MobiDB-lite"/>
    </source>
</evidence>
<name>A0A8I2YP93_9AGAM</name>
<feature type="compositionally biased region" description="Pro residues" evidence="1">
    <location>
        <begin position="49"/>
        <end position="59"/>
    </location>
</feature>
<comment type="caution">
    <text evidence="2">The sequence shown here is derived from an EMBL/GenBank/DDBJ whole genome shotgun (WGS) entry which is preliminary data.</text>
</comment>
<reference evidence="2" key="1">
    <citation type="submission" date="2021-03" db="EMBL/GenBank/DDBJ databases">
        <title>Evolutionary innovations through gain and loss of genes in the ectomycorrhizal Boletales.</title>
        <authorList>
            <person name="Wu G."/>
            <person name="Miyauchi S."/>
            <person name="Morin E."/>
            <person name="Yang Z.-L."/>
            <person name="Xu J."/>
            <person name="Martin F.M."/>
        </authorList>
    </citation>
    <scope>NUCLEOTIDE SEQUENCE</scope>
    <source>
        <strain evidence="2">BR01</strain>
    </source>
</reference>
<sequence length="249" mass="26610">MGHEDASLGGNHDRFPRDNPVTRKPKPSLSRRESDALLDFLSLRDPFASSPPPPPPLPPVGLGLDEVDVGWNGNKEIGIQYRFPAPRSIVKGGRRKGKMTCVNGKKRLVHQDSARALLPVPETRGAEADVVGDREFGDEARLAQLLLQSLSECGEDCGSPDTPTPVPTVQPPQVAHVQQSSRWSASTTVQSVMSASISNRSGVSTYTTCASEKPPTSRISMNTIASALGSRKSSEARRKSAMTASSSKG</sequence>
<feature type="region of interest" description="Disordered" evidence="1">
    <location>
        <begin position="1"/>
        <end position="62"/>
    </location>
</feature>
<protein>
    <submittedName>
        <fullName evidence="2">Uncharacterized protein</fullName>
    </submittedName>
</protein>
<accession>A0A8I2YP93</accession>
<feature type="compositionally biased region" description="Basic and acidic residues" evidence="1">
    <location>
        <begin position="1"/>
        <end position="21"/>
    </location>
</feature>
<dbReference type="Proteomes" id="UP000683000">
    <property type="component" value="Unassembled WGS sequence"/>
</dbReference>
<proteinExistence type="predicted"/>
<evidence type="ECO:0000313" key="2">
    <source>
        <dbReference type="EMBL" id="KAG6375495.1"/>
    </source>
</evidence>
<dbReference type="EMBL" id="JAGFBS010000014">
    <property type="protein sequence ID" value="KAG6375495.1"/>
    <property type="molecule type" value="Genomic_DNA"/>
</dbReference>
<keyword evidence="3" id="KW-1185">Reference proteome</keyword>
<dbReference type="AlphaFoldDB" id="A0A8I2YP93"/>
<organism evidence="2 3">
    <name type="scientific">Boletus reticuloceps</name>
    <dbReference type="NCBI Taxonomy" id="495285"/>
    <lineage>
        <taxon>Eukaryota</taxon>
        <taxon>Fungi</taxon>
        <taxon>Dikarya</taxon>
        <taxon>Basidiomycota</taxon>
        <taxon>Agaricomycotina</taxon>
        <taxon>Agaricomycetes</taxon>
        <taxon>Agaricomycetidae</taxon>
        <taxon>Boletales</taxon>
        <taxon>Boletineae</taxon>
        <taxon>Boletaceae</taxon>
        <taxon>Boletoideae</taxon>
        <taxon>Boletus</taxon>
    </lineage>
</organism>
<dbReference type="OrthoDB" id="2670507at2759"/>
<gene>
    <name evidence="2" type="ORF">JVT61DRAFT_3054</name>
</gene>
<feature type="region of interest" description="Disordered" evidence="1">
    <location>
        <begin position="227"/>
        <end position="249"/>
    </location>
</feature>